<evidence type="ECO:0000256" key="4">
    <source>
        <dbReference type="ARBA" id="ARBA00048741"/>
    </source>
</evidence>
<dbReference type="Gene3D" id="3.40.50.620">
    <property type="entry name" value="HUPs"/>
    <property type="match status" value="1"/>
</dbReference>
<evidence type="ECO:0000256" key="2">
    <source>
        <dbReference type="ARBA" id="ARBA00012737"/>
    </source>
</evidence>
<dbReference type="RefSeq" id="WP_038266446.1">
    <property type="nucleotide sequence ID" value="NZ_FSRH01000016.1"/>
</dbReference>
<comment type="caution">
    <text evidence="5">The sequence shown here is derived from an EMBL/GenBank/DDBJ whole genome shotgun (WGS) entry which is preliminary data.</text>
</comment>
<dbReference type="SUPFAM" id="SSF52402">
    <property type="entry name" value="Adenine nucleotide alpha hydrolases-like"/>
    <property type="match status" value="1"/>
</dbReference>
<proteinExistence type="predicted"/>
<keyword evidence="3" id="KW-0028">Amino-acid biosynthesis</keyword>
<comment type="catalytic activity">
    <reaction evidence="4">
        <text>L-aspartate + L-glutamine + ATP + H2O = L-asparagine + L-glutamate + AMP + diphosphate + H(+)</text>
        <dbReference type="Rhea" id="RHEA:12228"/>
        <dbReference type="ChEBI" id="CHEBI:15377"/>
        <dbReference type="ChEBI" id="CHEBI:15378"/>
        <dbReference type="ChEBI" id="CHEBI:29985"/>
        <dbReference type="ChEBI" id="CHEBI:29991"/>
        <dbReference type="ChEBI" id="CHEBI:30616"/>
        <dbReference type="ChEBI" id="CHEBI:33019"/>
        <dbReference type="ChEBI" id="CHEBI:58048"/>
        <dbReference type="ChEBI" id="CHEBI:58359"/>
        <dbReference type="ChEBI" id="CHEBI:456215"/>
        <dbReference type="EC" id="6.3.5.4"/>
    </reaction>
</comment>
<organism evidence="5 6">
    <name type="scientific">Peptoclostridium litorale DSM 5388</name>
    <dbReference type="NCBI Taxonomy" id="1121324"/>
    <lineage>
        <taxon>Bacteria</taxon>
        <taxon>Bacillati</taxon>
        <taxon>Bacillota</taxon>
        <taxon>Clostridia</taxon>
        <taxon>Peptostreptococcales</taxon>
        <taxon>Peptoclostridiaceae</taxon>
        <taxon>Peptoclostridium</taxon>
    </lineage>
</organism>
<protein>
    <recommendedName>
        <fullName evidence="2">asparagine synthase (glutamine-hydrolyzing)</fullName>
        <ecNumber evidence="2">6.3.5.4</ecNumber>
    </recommendedName>
</protein>
<sequence length="508" mass="59624">MKNPEYENLLYRRQFLLTGKKIDGLSSWKRYSLCKGTKILHVHPDLDVVELNENGRNMIFMGYIFDWQNPEYGNKRILQEILKNQGFQNLVESTYEHSGRFVILYEDIEGCRIFHDAGGQREVHYTVDEDGVSCASQLPIMKKFMNIEDTDDKEALQLYSSKDFLKSKKQWPGEFTIYKNVKCLRPNHYLDMKTGKSLRYWPVKPIEKITLEEASDAAALMIKGFMKACNNRKKLIVPVTAGWDSRLLLAATRDIREEVEYFVIRFPHMSERHVDITVPKRLMEKLGCRFEVININGCADSEFERIFKCNTAYPREDNLAGIYGVFYKMFSDRMNISSHLSEVVRSYAGKMKSYAGKDLSEYIGYENLNGYVIRTCEDWINKNAQVSRDMGIDLLTLFDWEESNWEASHRTETDIALEEYCPLSCRKLLETMVSVRPEYRNKYECILYKEIMKRLWPQVLSEPVNPSLKRTLEGILVSKNLMYLLKKIKRRMRSVKRALKINNIKNKK</sequence>
<accession>A0A069RC63</accession>
<evidence type="ECO:0000256" key="3">
    <source>
        <dbReference type="ARBA" id="ARBA00022888"/>
    </source>
</evidence>
<dbReference type="Proteomes" id="UP000027946">
    <property type="component" value="Unassembled WGS sequence"/>
</dbReference>
<keyword evidence="6" id="KW-1185">Reference proteome</keyword>
<dbReference type="PANTHER" id="PTHR43284:SF1">
    <property type="entry name" value="ASPARAGINE SYNTHETASE"/>
    <property type="match status" value="1"/>
</dbReference>
<dbReference type="GO" id="GO:0004066">
    <property type="term" value="F:asparagine synthase (glutamine-hydrolyzing) activity"/>
    <property type="evidence" value="ECO:0007669"/>
    <property type="project" value="UniProtKB-EC"/>
</dbReference>
<keyword evidence="3" id="KW-0061">Asparagine biosynthesis</keyword>
<dbReference type="AlphaFoldDB" id="A0A069RC63"/>
<reference evidence="5 6" key="1">
    <citation type="submission" date="2014-03" db="EMBL/GenBank/DDBJ databases">
        <title>Genome sequence of Clostridium litorale W6, DSM 5388.</title>
        <authorList>
            <person name="Poehlein A."/>
            <person name="Jagirdar A."/>
            <person name="Khonsari B."/>
            <person name="Chibani C.M."/>
            <person name="Gutierrez Gutierrez D.A."/>
            <person name="Davydova E."/>
            <person name="Alghaithi H.S."/>
            <person name="Nair K.P."/>
            <person name="Dhamotharan K."/>
            <person name="Chandran L."/>
            <person name="G W."/>
            <person name="Daniel R."/>
        </authorList>
    </citation>
    <scope>NUCLEOTIDE SEQUENCE [LARGE SCALE GENOMIC DNA]</scope>
    <source>
        <strain evidence="5 6">W6</strain>
    </source>
</reference>
<dbReference type="GO" id="GO:0006529">
    <property type="term" value="P:asparagine biosynthetic process"/>
    <property type="evidence" value="ECO:0007669"/>
    <property type="project" value="UniProtKB-KW"/>
</dbReference>
<evidence type="ECO:0000313" key="5">
    <source>
        <dbReference type="EMBL" id="KDR94596.1"/>
    </source>
</evidence>
<dbReference type="GO" id="GO:0005829">
    <property type="term" value="C:cytosol"/>
    <property type="evidence" value="ECO:0007669"/>
    <property type="project" value="TreeGrafter"/>
</dbReference>
<evidence type="ECO:0000313" key="6">
    <source>
        <dbReference type="Proteomes" id="UP000027946"/>
    </source>
</evidence>
<comment type="pathway">
    <text evidence="1">Amino-acid biosynthesis; L-asparagine biosynthesis; L-asparagine from L-aspartate (L-Gln route): step 1/1.</text>
</comment>
<dbReference type="EMBL" id="JJMM01000014">
    <property type="protein sequence ID" value="KDR94596.1"/>
    <property type="molecule type" value="Genomic_DNA"/>
</dbReference>
<dbReference type="EC" id="6.3.5.4" evidence="2"/>
<dbReference type="STRING" id="1121324.CLIT_14c00570"/>
<evidence type="ECO:0000256" key="1">
    <source>
        <dbReference type="ARBA" id="ARBA00005187"/>
    </source>
</evidence>
<dbReference type="PANTHER" id="PTHR43284">
    <property type="entry name" value="ASPARAGINE SYNTHETASE (GLUTAMINE-HYDROLYZING)"/>
    <property type="match status" value="1"/>
</dbReference>
<dbReference type="OrthoDB" id="9763290at2"/>
<dbReference type="eggNOG" id="COG0367">
    <property type="taxonomic scope" value="Bacteria"/>
</dbReference>
<dbReference type="InterPro" id="IPR014729">
    <property type="entry name" value="Rossmann-like_a/b/a_fold"/>
</dbReference>
<gene>
    <name evidence="5" type="ORF">CLIT_14c00570</name>
</gene>
<dbReference type="InterPro" id="IPR051786">
    <property type="entry name" value="ASN_synthetase/amidase"/>
</dbReference>
<name>A0A069RC63_PEPLI</name>